<keyword evidence="4" id="KW-1185">Reference proteome</keyword>
<dbReference type="Pfam" id="PF23997">
    <property type="entry name" value="DUF7315"/>
    <property type="match status" value="1"/>
</dbReference>
<accession>A0A8U0HRF0</accession>
<dbReference type="EMBL" id="CP096659">
    <property type="protein sequence ID" value="UPV73458.1"/>
    <property type="molecule type" value="Genomic_DNA"/>
</dbReference>
<dbReference type="AlphaFoldDB" id="A0A8U0HRF0"/>
<name>A0A8U0HRF0_9EURY</name>
<evidence type="ECO:0000256" key="1">
    <source>
        <dbReference type="SAM" id="Phobius"/>
    </source>
</evidence>
<dbReference type="KEGG" id="halx:M0R89_13000"/>
<reference evidence="3 4" key="1">
    <citation type="submission" date="2022-04" db="EMBL/GenBank/DDBJ databases">
        <title>Diverse halophilic archaea isolated from saline environments.</title>
        <authorList>
            <person name="Cui H.-L."/>
        </authorList>
    </citation>
    <scope>NUCLEOTIDE SEQUENCE [LARGE SCALE GENOMIC DNA]</scope>
    <source>
        <strain evidence="3 4">XZYJT49</strain>
    </source>
</reference>
<gene>
    <name evidence="3" type="ORF">M0R89_13000</name>
</gene>
<evidence type="ECO:0000259" key="2">
    <source>
        <dbReference type="Pfam" id="PF23997"/>
    </source>
</evidence>
<protein>
    <recommendedName>
        <fullName evidence="2">DUF7315 domain-containing protein</fullName>
    </recommendedName>
</protein>
<evidence type="ECO:0000313" key="3">
    <source>
        <dbReference type="EMBL" id="UPV73458.1"/>
    </source>
</evidence>
<keyword evidence="1" id="KW-1133">Transmembrane helix</keyword>
<evidence type="ECO:0000313" key="4">
    <source>
        <dbReference type="Proteomes" id="UP000830729"/>
    </source>
</evidence>
<organism evidence="3 4">
    <name type="scientific">Halorussus limi</name>
    <dbReference type="NCBI Taxonomy" id="2938695"/>
    <lineage>
        <taxon>Archaea</taxon>
        <taxon>Methanobacteriati</taxon>
        <taxon>Methanobacteriota</taxon>
        <taxon>Stenosarchaea group</taxon>
        <taxon>Halobacteria</taxon>
        <taxon>Halobacteriales</taxon>
        <taxon>Haladaptataceae</taxon>
        <taxon>Halorussus</taxon>
    </lineage>
</organism>
<dbReference type="GeneID" id="72186133"/>
<proteinExistence type="predicted"/>
<feature type="transmembrane region" description="Helical" evidence="1">
    <location>
        <begin position="25"/>
        <end position="46"/>
    </location>
</feature>
<feature type="domain" description="DUF7315" evidence="2">
    <location>
        <begin position="17"/>
        <end position="101"/>
    </location>
</feature>
<dbReference type="RefSeq" id="WP_248649514.1">
    <property type="nucleotide sequence ID" value="NZ_CP096659.1"/>
</dbReference>
<sequence length="106" mass="11169">MNSSTDNADVEGESPDREVEVPIGLYKVVIVFSTMFAVAFVVGGFIVLDTATRRARLSPSEMNLPLALLGVAMIAAGGVVYAFATRFRAEGMGKPKDGSDEPSNNG</sequence>
<dbReference type="InterPro" id="IPR055739">
    <property type="entry name" value="DUF7315"/>
</dbReference>
<feature type="transmembrane region" description="Helical" evidence="1">
    <location>
        <begin position="66"/>
        <end position="84"/>
    </location>
</feature>
<keyword evidence="1" id="KW-0812">Transmembrane</keyword>
<keyword evidence="1" id="KW-0472">Membrane</keyword>
<dbReference type="Proteomes" id="UP000830729">
    <property type="component" value="Chromosome"/>
</dbReference>